<evidence type="ECO:0000256" key="8">
    <source>
        <dbReference type="NCBIfam" id="TIGR00187"/>
    </source>
</evidence>
<dbReference type="Gene3D" id="2.40.30.20">
    <property type="match status" value="2"/>
</dbReference>
<dbReference type="NCBIfam" id="TIGR00187">
    <property type="entry name" value="ribE"/>
    <property type="match status" value="1"/>
</dbReference>
<accession>A0ABD5Y377</accession>
<dbReference type="CDD" id="cd00402">
    <property type="entry name" value="Riboflavin_synthase_like"/>
    <property type="match status" value="1"/>
</dbReference>
<dbReference type="PROSITE" id="PS51177">
    <property type="entry name" value="LUMAZINE_BIND"/>
    <property type="match status" value="2"/>
</dbReference>
<evidence type="ECO:0000259" key="10">
    <source>
        <dbReference type="PROSITE" id="PS51177"/>
    </source>
</evidence>
<dbReference type="FunFam" id="2.40.30.20:FF:000004">
    <property type="entry name" value="Riboflavin synthase, alpha subunit"/>
    <property type="match status" value="1"/>
</dbReference>
<keyword evidence="7" id="KW-0677">Repeat</keyword>
<dbReference type="GeneID" id="78820489"/>
<dbReference type="AlphaFoldDB" id="A0ABD5Y377"/>
<evidence type="ECO:0000313" key="11">
    <source>
        <dbReference type="EMBL" id="MFC7140209.1"/>
    </source>
</evidence>
<dbReference type="GO" id="GO:0009231">
    <property type="term" value="P:riboflavin biosynthetic process"/>
    <property type="evidence" value="ECO:0007669"/>
    <property type="project" value="UniProtKB-KW"/>
</dbReference>
<dbReference type="InterPro" id="IPR023366">
    <property type="entry name" value="ATP_synth_asu-like_sf"/>
</dbReference>
<keyword evidence="5" id="KW-0686">Riboflavin biosynthesis</keyword>
<evidence type="ECO:0000256" key="9">
    <source>
        <dbReference type="PROSITE-ProRule" id="PRU00524"/>
    </source>
</evidence>
<evidence type="ECO:0000256" key="5">
    <source>
        <dbReference type="ARBA" id="ARBA00022619"/>
    </source>
</evidence>
<dbReference type="InterPro" id="IPR001783">
    <property type="entry name" value="Lumazine-bd"/>
</dbReference>
<dbReference type="Proteomes" id="UP001596432">
    <property type="component" value="Unassembled WGS sequence"/>
</dbReference>
<evidence type="ECO:0000256" key="1">
    <source>
        <dbReference type="ARBA" id="ARBA00002803"/>
    </source>
</evidence>
<dbReference type="PANTHER" id="PTHR21098">
    <property type="entry name" value="RIBOFLAVIN SYNTHASE ALPHA CHAIN"/>
    <property type="match status" value="1"/>
</dbReference>
<feature type="repeat" description="Lumazine-binding" evidence="9">
    <location>
        <begin position="1"/>
        <end position="95"/>
    </location>
</feature>
<dbReference type="RefSeq" id="WP_274325774.1">
    <property type="nucleotide sequence ID" value="NZ_CP118158.1"/>
</dbReference>
<feature type="repeat" description="Lumazine-binding" evidence="9">
    <location>
        <begin position="96"/>
        <end position="194"/>
    </location>
</feature>
<comment type="pathway">
    <text evidence="2">Cofactor biosynthesis; riboflavin biosynthesis; riboflavin from 2-hydroxy-3-oxobutyl phosphate and 5-amino-6-(D-ribitylamino)uracil: step 2/2.</text>
</comment>
<keyword evidence="6 11" id="KW-0808">Transferase</keyword>
<dbReference type="Pfam" id="PF00677">
    <property type="entry name" value="Lum_binding"/>
    <property type="match status" value="2"/>
</dbReference>
<dbReference type="EMBL" id="JBHTAS010000001">
    <property type="protein sequence ID" value="MFC7140209.1"/>
    <property type="molecule type" value="Genomic_DNA"/>
</dbReference>
<evidence type="ECO:0000256" key="2">
    <source>
        <dbReference type="ARBA" id="ARBA00004887"/>
    </source>
</evidence>
<dbReference type="PANTHER" id="PTHR21098:SF0">
    <property type="entry name" value="RIBOFLAVIN SYNTHASE"/>
    <property type="match status" value="1"/>
</dbReference>
<protein>
    <recommendedName>
        <fullName evidence="4 8">Riboflavin synthase</fullName>
        <ecNumber evidence="3 8">2.5.1.9</ecNumber>
    </recommendedName>
</protein>
<evidence type="ECO:0000256" key="3">
    <source>
        <dbReference type="ARBA" id="ARBA00012827"/>
    </source>
</evidence>
<evidence type="ECO:0000256" key="7">
    <source>
        <dbReference type="ARBA" id="ARBA00022737"/>
    </source>
</evidence>
<comment type="caution">
    <text evidence="11">The sequence shown here is derived from an EMBL/GenBank/DDBJ whole genome shotgun (WGS) entry which is preliminary data.</text>
</comment>
<reference evidence="11 12" key="1">
    <citation type="journal article" date="2019" name="Int. J. Syst. Evol. Microbiol.">
        <title>The Global Catalogue of Microorganisms (GCM) 10K type strain sequencing project: providing services to taxonomists for standard genome sequencing and annotation.</title>
        <authorList>
            <consortium name="The Broad Institute Genomics Platform"/>
            <consortium name="The Broad Institute Genome Sequencing Center for Infectious Disease"/>
            <person name="Wu L."/>
            <person name="Ma J."/>
        </authorList>
    </citation>
    <scope>NUCLEOTIDE SEQUENCE [LARGE SCALE GENOMIC DNA]</scope>
    <source>
        <strain evidence="11 12">XZYJT29</strain>
    </source>
</reference>
<dbReference type="SUPFAM" id="SSF63380">
    <property type="entry name" value="Riboflavin synthase domain-like"/>
    <property type="match status" value="2"/>
</dbReference>
<keyword evidence="12" id="KW-1185">Reference proteome</keyword>
<evidence type="ECO:0000313" key="12">
    <source>
        <dbReference type="Proteomes" id="UP001596432"/>
    </source>
</evidence>
<dbReference type="InterPro" id="IPR017938">
    <property type="entry name" value="Riboflavin_synthase-like_b-brl"/>
</dbReference>
<evidence type="ECO:0000256" key="6">
    <source>
        <dbReference type="ARBA" id="ARBA00022679"/>
    </source>
</evidence>
<dbReference type="NCBIfam" id="NF006767">
    <property type="entry name" value="PRK09289.1"/>
    <property type="match status" value="1"/>
</dbReference>
<feature type="domain" description="Lumazine-binding" evidence="10">
    <location>
        <begin position="1"/>
        <end position="95"/>
    </location>
</feature>
<proteinExistence type="predicted"/>
<organism evidence="11 12">
    <name type="scientific">Halosimplex aquaticum</name>
    <dbReference type="NCBI Taxonomy" id="3026162"/>
    <lineage>
        <taxon>Archaea</taxon>
        <taxon>Methanobacteriati</taxon>
        <taxon>Methanobacteriota</taxon>
        <taxon>Stenosarchaea group</taxon>
        <taxon>Halobacteria</taxon>
        <taxon>Halobacteriales</taxon>
        <taxon>Haloarculaceae</taxon>
        <taxon>Halosimplex</taxon>
    </lineage>
</organism>
<dbReference type="EC" id="2.5.1.9" evidence="3 8"/>
<comment type="function">
    <text evidence="1">Catalyzes the dismutation of two molecules of 6,7-dimethyl-8-ribityllumazine, resulting in the formation of riboflavin and 5-amino-6-(D-ribitylamino)uracil.</text>
</comment>
<sequence length="218" mass="23415">MFTGIVEETGEIVGIEDTDAGRRLRIGTGFSGLEGGQSVSVDGACLTVEEHEDGEWFSVFLAAETLDRTTFDSVVEGQEVNLERALAADERFDGHVVQGHVDGTTEIVDVERVGEDWAYTFELPPGLAQYVVEKGSIALDGISLTVASLDEAAGTFSVAIIPTTYHETTLSAREPGDEVHVEVDVFAKYVERMLGLADRDAEAGADVAAVREALGEYR</sequence>
<dbReference type="GO" id="GO:0004746">
    <property type="term" value="F:riboflavin synthase activity"/>
    <property type="evidence" value="ECO:0007669"/>
    <property type="project" value="UniProtKB-UniRule"/>
</dbReference>
<feature type="domain" description="Lumazine-binding" evidence="10">
    <location>
        <begin position="96"/>
        <end position="194"/>
    </location>
</feature>
<gene>
    <name evidence="11" type="ORF">ACFQMA_10240</name>
</gene>
<dbReference type="PIRSF" id="PIRSF000498">
    <property type="entry name" value="Riboflavin_syn_A"/>
    <property type="match status" value="1"/>
</dbReference>
<dbReference type="InterPro" id="IPR026017">
    <property type="entry name" value="Lumazine-bd_dom"/>
</dbReference>
<name>A0ABD5Y377_9EURY</name>
<evidence type="ECO:0000256" key="4">
    <source>
        <dbReference type="ARBA" id="ARBA00013950"/>
    </source>
</evidence>